<evidence type="ECO:0000256" key="5">
    <source>
        <dbReference type="ARBA" id="ARBA00022917"/>
    </source>
</evidence>
<feature type="binding site" evidence="12">
    <location>
        <begin position="23"/>
        <end position="28"/>
    </location>
    <ligand>
        <name>GTP</name>
        <dbReference type="ChEBI" id="CHEBI:37565"/>
    </ligand>
</feature>
<keyword evidence="14" id="KW-0251">Elongation factor</keyword>
<dbReference type="Gene3D" id="3.30.70.870">
    <property type="entry name" value="Elongation Factor G (Translational Gtpase), domain 3"/>
    <property type="match status" value="1"/>
</dbReference>
<dbReference type="GO" id="GO:0003924">
    <property type="term" value="F:GTPase activity"/>
    <property type="evidence" value="ECO:0007669"/>
    <property type="project" value="UniProtKB-UniRule"/>
</dbReference>
<dbReference type="Gene3D" id="3.30.70.2570">
    <property type="entry name" value="Elongation factor 4, C-terminal domain"/>
    <property type="match status" value="1"/>
</dbReference>
<evidence type="ECO:0000256" key="11">
    <source>
        <dbReference type="ARBA" id="ARBA00066744"/>
    </source>
</evidence>
<sequence>MDLKKLKDYQKHIRNFSIVAHIDHGKSTIADRILELTDTVAQRQLKSQMLDDMPLERQRGITIKLNSVEVKYHAKDGEDYIFHLIDTPGHVDFSYEVSRSLAACEGALLVVDASQGVQAQTLANTYLAIDDDLEILPVINKIDLPSADPENAKMEIEEMLGLDASDAVEVSGKTGLGIPELLERIVTDIPAPQGDLEAPLKALIFDSKYDDYRGVVLAVRIEDGMVKPGDEIEIMNTHKKYEVTEVGVSNPHPVKKDMLVAGDVGYLTANIKSVRETRVGDTITSAKKPTEEALPGYRQIPPMVFSGMYPVDNSKYDDLKEALEKLQLNDAALEFEPETSTALGFGFRCGFLGLLHMDVVQERLEQEFDLDLIMTAPSTDYHAIMNDGTTKVIDNPSDLPDAGEYKEVQEPYVKAEIMVPNDFVGPVMELCQRKRGEFQTMDYLDKYRVNVIYHIPLAEIIFDFFDDLKSSTKGYASLDYEIIGYRATDLVKIDVLLNKEPIDALSFIAHRSDAQARARQMTSLLKKLIPRQNFEVDIQGAIGAKIISRATIKPYRKDVTARIHTGDPDRRAKLLDKQKRGKKRMKAVGKVEVPQDAFMAVLKMNDDDIKGK</sequence>
<dbReference type="CDD" id="cd16260">
    <property type="entry name" value="EF4_III"/>
    <property type="match status" value="1"/>
</dbReference>
<evidence type="ECO:0000256" key="6">
    <source>
        <dbReference type="ARBA" id="ARBA00023134"/>
    </source>
</evidence>
<dbReference type="InterPro" id="IPR035654">
    <property type="entry name" value="LepA_IV"/>
</dbReference>
<comment type="similarity">
    <text evidence="1 12">Belongs to the TRAFAC class translation factor GTPase superfamily. Classic translation factor GTPase family. LepA subfamily.</text>
</comment>
<dbReference type="GO" id="GO:0003746">
    <property type="term" value="F:translation elongation factor activity"/>
    <property type="evidence" value="ECO:0007669"/>
    <property type="project" value="UniProtKB-UniRule"/>
</dbReference>
<evidence type="ECO:0000256" key="1">
    <source>
        <dbReference type="ARBA" id="ARBA00005454"/>
    </source>
</evidence>
<dbReference type="FunFam" id="3.30.70.870:FF:000004">
    <property type="entry name" value="Translation factor GUF1, mitochondrial"/>
    <property type="match status" value="1"/>
</dbReference>
<dbReference type="GO" id="GO:0005886">
    <property type="term" value="C:plasma membrane"/>
    <property type="evidence" value="ECO:0007669"/>
    <property type="project" value="UniProtKB-SubCell"/>
</dbReference>
<evidence type="ECO:0000256" key="7">
    <source>
        <dbReference type="ARBA" id="ARBA00023136"/>
    </source>
</evidence>
<organism evidence="14 15">
    <name type="scientific">Lactobacillus mulieris</name>
    <dbReference type="NCBI Taxonomy" id="2508708"/>
    <lineage>
        <taxon>Bacteria</taxon>
        <taxon>Bacillati</taxon>
        <taxon>Bacillota</taxon>
        <taxon>Bacilli</taxon>
        <taxon>Lactobacillales</taxon>
        <taxon>Lactobacillaceae</taxon>
        <taxon>Lactobacillus</taxon>
    </lineage>
</organism>
<dbReference type="GeneID" id="97459670"/>
<comment type="subcellular location">
    <subcellularLocation>
        <location evidence="12">Cell membrane</location>
        <topology evidence="12">Peripheral membrane protein</topology>
        <orientation evidence="12">Cytoplasmic side</orientation>
    </subcellularLocation>
</comment>
<dbReference type="GO" id="GO:0045727">
    <property type="term" value="P:positive regulation of translation"/>
    <property type="evidence" value="ECO:0007669"/>
    <property type="project" value="UniProtKB-UniRule"/>
</dbReference>
<protein>
    <recommendedName>
        <fullName evidence="11 12">Elongation factor 4</fullName>
        <shortName evidence="12">EF-4</shortName>
        <ecNumber evidence="11 12">3.6.5.n1</ecNumber>
    </recommendedName>
    <alternativeName>
        <fullName evidence="12">Ribosomal back-translocase LepA</fullName>
    </alternativeName>
</protein>
<keyword evidence="5 12" id="KW-0648">Protein biosynthesis</keyword>
<evidence type="ECO:0000256" key="3">
    <source>
        <dbReference type="ARBA" id="ARBA00022741"/>
    </source>
</evidence>
<keyword evidence="6 12" id="KW-0342">GTP-binding</keyword>
<feature type="binding site" evidence="12">
    <location>
        <begin position="140"/>
        <end position="143"/>
    </location>
    <ligand>
        <name>GTP</name>
        <dbReference type="ChEBI" id="CHEBI:37565"/>
    </ligand>
</feature>
<dbReference type="NCBIfam" id="TIGR00231">
    <property type="entry name" value="small_GTP"/>
    <property type="match status" value="1"/>
</dbReference>
<dbReference type="Gene3D" id="3.40.50.300">
    <property type="entry name" value="P-loop containing nucleotide triphosphate hydrolases"/>
    <property type="match status" value="1"/>
</dbReference>
<dbReference type="SUPFAM" id="SSF52540">
    <property type="entry name" value="P-loop containing nucleoside triphosphate hydrolases"/>
    <property type="match status" value="1"/>
</dbReference>
<dbReference type="SMART" id="SM00838">
    <property type="entry name" value="EFG_C"/>
    <property type="match status" value="1"/>
</dbReference>
<dbReference type="PRINTS" id="PR00315">
    <property type="entry name" value="ELONGATNFCT"/>
</dbReference>
<reference evidence="14" key="1">
    <citation type="submission" date="2022-01" db="EMBL/GenBank/DDBJ databases">
        <title>VMRC isolate genome collection.</title>
        <authorList>
            <person name="France M."/>
            <person name="Rutt L."/>
            <person name="Humphrys M."/>
            <person name="Ravel J."/>
        </authorList>
    </citation>
    <scope>NUCLEOTIDE SEQUENCE</scope>
    <source>
        <strain evidence="14">C0127B5</strain>
    </source>
</reference>
<dbReference type="PROSITE" id="PS51722">
    <property type="entry name" value="G_TR_2"/>
    <property type="match status" value="1"/>
</dbReference>
<dbReference type="CDD" id="cd03709">
    <property type="entry name" value="lepA_C"/>
    <property type="match status" value="1"/>
</dbReference>
<dbReference type="FunFam" id="3.30.70.240:FF:000007">
    <property type="entry name" value="Translation factor GUF1, mitochondrial"/>
    <property type="match status" value="1"/>
</dbReference>
<comment type="function">
    <text evidence="9 12">Required for accurate and efficient protein synthesis under certain stress conditions. May act as a fidelity factor of the translation reaction, by catalyzing a one-codon backward translocation of tRNAs on improperly translocated ribosomes. Back-translocation proceeds from a post-translocation (POST) complex to a pre-translocation (PRE) complex, thus giving elongation factor G a second chance to translocate the tRNAs correctly. Binds to ribosomes in a GTP-dependent manner.</text>
</comment>
<dbReference type="InterPro" id="IPR006297">
    <property type="entry name" value="EF-4"/>
</dbReference>
<evidence type="ECO:0000256" key="2">
    <source>
        <dbReference type="ARBA" id="ARBA00022475"/>
    </source>
</evidence>
<evidence type="ECO:0000313" key="14">
    <source>
        <dbReference type="EMBL" id="MCZ3844091.1"/>
    </source>
</evidence>
<feature type="domain" description="Tr-type G" evidence="13">
    <location>
        <begin position="11"/>
        <end position="193"/>
    </location>
</feature>
<comment type="caution">
    <text evidence="14">The sequence shown here is derived from an EMBL/GenBank/DDBJ whole genome shotgun (WGS) entry which is preliminary data.</text>
</comment>
<dbReference type="InterPro" id="IPR035647">
    <property type="entry name" value="EFG_III/V"/>
</dbReference>
<dbReference type="InterPro" id="IPR004161">
    <property type="entry name" value="EFTu-like_2"/>
</dbReference>
<dbReference type="InterPro" id="IPR000640">
    <property type="entry name" value="EFG_V-like"/>
</dbReference>
<dbReference type="RefSeq" id="WP_006586852.1">
    <property type="nucleotide sequence ID" value="NZ_CABMGH010000001.1"/>
</dbReference>
<dbReference type="Pfam" id="PF03144">
    <property type="entry name" value="GTP_EFTU_D2"/>
    <property type="match status" value="1"/>
</dbReference>
<evidence type="ECO:0000256" key="10">
    <source>
        <dbReference type="ARBA" id="ARBA00061052"/>
    </source>
</evidence>
<dbReference type="Gene3D" id="3.30.70.240">
    <property type="match status" value="1"/>
</dbReference>
<dbReference type="NCBIfam" id="TIGR01393">
    <property type="entry name" value="lepA"/>
    <property type="match status" value="1"/>
</dbReference>
<dbReference type="InterPro" id="IPR013842">
    <property type="entry name" value="LepA_CTD"/>
</dbReference>
<keyword evidence="2 12" id="KW-1003">Cell membrane</keyword>
<comment type="similarity">
    <text evidence="10">Belongs to the GTP-binding elongation factor family. LepA subfamily.</text>
</comment>
<evidence type="ECO:0000259" key="13">
    <source>
        <dbReference type="PROSITE" id="PS51722"/>
    </source>
</evidence>
<accession>A0AAP3GV33</accession>
<dbReference type="EC" id="3.6.5.n1" evidence="11 12"/>
<dbReference type="FunFam" id="2.40.30.10:FF:000015">
    <property type="entry name" value="Translation factor GUF1, mitochondrial"/>
    <property type="match status" value="1"/>
</dbReference>
<evidence type="ECO:0000256" key="8">
    <source>
        <dbReference type="ARBA" id="ARBA00050293"/>
    </source>
</evidence>
<evidence type="ECO:0000256" key="9">
    <source>
        <dbReference type="ARBA" id="ARBA00057626"/>
    </source>
</evidence>
<dbReference type="FunFam" id="3.30.70.2570:FF:000001">
    <property type="entry name" value="Translation factor GUF1, mitochondrial"/>
    <property type="match status" value="1"/>
</dbReference>
<keyword evidence="7 12" id="KW-0472">Membrane</keyword>
<dbReference type="HAMAP" id="MF_00071">
    <property type="entry name" value="LepA"/>
    <property type="match status" value="1"/>
</dbReference>
<gene>
    <name evidence="12 14" type="primary">lepA</name>
    <name evidence="14" type="ORF">L2422_00945</name>
</gene>
<dbReference type="Pfam" id="PF06421">
    <property type="entry name" value="LepA_C"/>
    <property type="match status" value="1"/>
</dbReference>
<dbReference type="CDD" id="cd01890">
    <property type="entry name" value="LepA"/>
    <property type="match status" value="1"/>
</dbReference>
<dbReference type="FunFam" id="3.40.50.300:FF:000078">
    <property type="entry name" value="Elongation factor 4"/>
    <property type="match status" value="1"/>
</dbReference>
<comment type="catalytic activity">
    <reaction evidence="8 12">
        <text>GTP + H2O = GDP + phosphate + H(+)</text>
        <dbReference type="Rhea" id="RHEA:19669"/>
        <dbReference type="ChEBI" id="CHEBI:15377"/>
        <dbReference type="ChEBI" id="CHEBI:15378"/>
        <dbReference type="ChEBI" id="CHEBI:37565"/>
        <dbReference type="ChEBI" id="CHEBI:43474"/>
        <dbReference type="ChEBI" id="CHEBI:58189"/>
        <dbReference type="EC" id="3.6.5.n1"/>
    </reaction>
</comment>
<name>A0AAP3GV33_9LACO</name>
<keyword evidence="4 12" id="KW-0378">Hydrolase</keyword>
<dbReference type="InterPro" id="IPR000795">
    <property type="entry name" value="T_Tr_GTP-bd_dom"/>
</dbReference>
<dbReference type="InterPro" id="IPR005225">
    <property type="entry name" value="Small_GTP-bd"/>
</dbReference>
<dbReference type="InterPro" id="IPR027417">
    <property type="entry name" value="P-loop_NTPase"/>
</dbReference>
<dbReference type="PANTHER" id="PTHR43512:SF4">
    <property type="entry name" value="TRANSLATION FACTOR GUF1 HOMOLOG, CHLOROPLASTIC"/>
    <property type="match status" value="1"/>
</dbReference>
<dbReference type="Pfam" id="PF00679">
    <property type="entry name" value="EFG_C"/>
    <property type="match status" value="1"/>
</dbReference>
<dbReference type="AlphaFoldDB" id="A0AAP3GV33"/>
<evidence type="ECO:0000256" key="12">
    <source>
        <dbReference type="HAMAP-Rule" id="MF_00071"/>
    </source>
</evidence>
<proteinExistence type="inferred from homology"/>
<evidence type="ECO:0000313" key="15">
    <source>
        <dbReference type="Proteomes" id="UP001213015"/>
    </source>
</evidence>
<keyword evidence="3 12" id="KW-0547">Nucleotide-binding</keyword>
<evidence type="ECO:0000256" key="4">
    <source>
        <dbReference type="ARBA" id="ARBA00022801"/>
    </source>
</evidence>
<dbReference type="Proteomes" id="UP001213015">
    <property type="component" value="Unassembled WGS sequence"/>
</dbReference>
<dbReference type="GO" id="GO:0043022">
    <property type="term" value="F:ribosome binding"/>
    <property type="evidence" value="ECO:0007669"/>
    <property type="project" value="UniProtKB-UniRule"/>
</dbReference>
<dbReference type="PANTHER" id="PTHR43512">
    <property type="entry name" value="TRANSLATION FACTOR GUF1-RELATED"/>
    <property type="match status" value="1"/>
</dbReference>
<dbReference type="Gene3D" id="2.40.30.10">
    <property type="entry name" value="Translation factors"/>
    <property type="match status" value="1"/>
</dbReference>
<dbReference type="EMBL" id="JAKHLF010000001">
    <property type="protein sequence ID" value="MCZ3844091.1"/>
    <property type="molecule type" value="Genomic_DNA"/>
</dbReference>
<dbReference type="CDD" id="cd03699">
    <property type="entry name" value="EF4_II"/>
    <property type="match status" value="1"/>
</dbReference>
<dbReference type="Pfam" id="PF00009">
    <property type="entry name" value="GTP_EFTU"/>
    <property type="match status" value="1"/>
</dbReference>
<dbReference type="SUPFAM" id="SSF54980">
    <property type="entry name" value="EF-G C-terminal domain-like"/>
    <property type="match status" value="2"/>
</dbReference>
<dbReference type="GO" id="GO:0005525">
    <property type="term" value="F:GTP binding"/>
    <property type="evidence" value="ECO:0007669"/>
    <property type="project" value="UniProtKB-UniRule"/>
</dbReference>
<dbReference type="InterPro" id="IPR038363">
    <property type="entry name" value="LepA_C_sf"/>
</dbReference>